<protein>
    <submittedName>
        <fullName evidence="2">Uncharacterized protein</fullName>
    </submittedName>
</protein>
<dbReference type="AlphaFoldDB" id="A0AA94XPN1"/>
<accession>A0AA94XPN1</accession>
<dbReference type="Proteomes" id="UP001060018">
    <property type="component" value="Chromosome"/>
</dbReference>
<reference evidence="2" key="1">
    <citation type="journal article" date="2022" name="Pest Manag. Sci.">
        <title>Glutamicibacter halophytocola-mediated host fitness of potato tuber moth on Solanaceae crops.</title>
        <authorList>
            <person name="Wang W."/>
            <person name="Xiao G."/>
            <person name="Du G."/>
            <person name="Chang L."/>
            <person name="Yang Y."/>
            <person name="Ye J."/>
            <person name="Chen B."/>
        </authorList>
    </citation>
    <scope>NUCLEOTIDE SEQUENCE</scope>
    <source>
        <strain evidence="2">S2</strain>
    </source>
</reference>
<proteinExistence type="predicted"/>
<sequence>MKKSTSLILGVLLLGSSLVSAPANAAQTETENFVETQTTPAYAVGKSGERFYFENVAQKLGVGQPAAYWSPCGVFDKNEKLVRTFNRQAVKGVSGRTAYLRCGTNKVINGDNVGWGYRHIKAGHMNDWNNQAVYLGVNWREFADWATNEALNWPCLKKYQSSNKTVRYGGVYELRDSRDRIFKRVGVTTAVSTTNSRIITSHPDSVSRACGK</sequence>
<keyword evidence="1" id="KW-0732">Signal</keyword>
<feature type="chain" id="PRO_5041737537" evidence="1">
    <location>
        <begin position="26"/>
        <end position="212"/>
    </location>
</feature>
<evidence type="ECO:0000313" key="3">
    <source>
        <dbReference type="Proteomes" id="UP001060018"/>
    </source>
</evidence>
<feature type="signal peptide" evidence="1">
    <location>
        <begin position="1"/>
        <end position="25"/>
    </location>
</feature>
<evidence type="ECO:0000313" key="2">
    <source>
        <dbReference type="EMBL" id="UUX57480.1"/>
    </source>
</evidence>
<gene>
    <name evidence="2" type="ORF">NUH22_09035</name>
</gene>
<evidence type="ECO:0000256" key="1">
    <source>
        <dbReference type="SAM" id="SignalP"/>
    </source>
</evidence>
<dbReference type="RefSeq" id="WP_171919764.1">
    <property type="nucleotide sequence ID" value="NZ_CP012750.1"/>
</dbReference>
<organism evidence="2 3">
    <name type="scientific">Glutamicibacter halophytocola</name>
    <dbReference type="NCBI Taxonomy" id="1933880"/>
    <lineage>
        <taxon>Bacteria</taxon>
        <taxon>Bacillati</taxon>
        <taxon>Actinomycetota</taxon>
        <taxon>Actinomycetes</taxon>
        <taxon>Micrococcales</taxon>
        <taxon>Micrococcaceae</taxon>
        <taxon>Glutamicibacter</taxon>
    </lineage>
</organism>
<dbReference type="EMBL" id="CP102487">
    <property type="protein sequence ID" value="UUX57480.1"/>
    <property type="molecule type" value="Genomic_DNA"/>
</dbReference>
<name>A0AA94XPN1_9MICC</name>